<dbReference type="EMBL" id="CP003257">
    <property type="protein sequence ID" value="AEX85919.1"/>
    <property type="molecule type" value="Genomic_DNA"/>
</dbReference>
<dbReference type="OrthoDB" id="9789566at2"/>
<dbReference type="GO" id="GO:0003677">
    <property type="term" value="F:DNA binding"/>
    <property type="evidence" value="ECO:0007669"/>
    <property type="project" value="UniProtKB-UniRule"/>
</dbReference>
<evidence type="ECO:0000256" key="1">
    <source>
        <dbReference type="ARBA" id="ARBA00023125"/>
    </source>
</evidence>
<keyword evidence="5" id="KW-1185">Reference proteome</keyword>
<dbReference type="AlphaFoldDB" id="H2J4A4"/>
<evidence type="ECO:0000259" key="3">
    <source>
        <dbReference type="PROSITE" id="PS50977"/>
    </source>
</evidence>
<name>H2J4A4_MARPK</name>
<dbReference type="PROSITE" id="PS50977">
    <property type="entry name" value="HTH_TETR_2"/>
    <property type="match status" value="1"/>
</dbReference>
<reference evidence="4 5" key="1">
    <citation type="journal article" date="2012" name="J. Bacteriol.">
        <title>Complete Genome Sequence of the Thermophilic, Piezophilic, Heterotrophic Bacterium Marinitoga piezophila KA3.</title>
        <authorList>
            <person name="Lucas S."/>
            <person name="Han J."/>
            <person name="Lapidus A."/>
            <person name="Cheng J.F."/>
            <person name="Goodwin L.A."/>
            <person name="Pitluck S."/>
            <person name="Peters L."/>
            <person name="Mikhailova N."/>
            <person name="Teshima H."/>
            <person name="Detter J.C."/>
            <person name="Han C."/>
            <person name="Tapia R."/>
            <person name="Land M."/>
            <person name="Hauser L."/>
            <person name="Kyrpides N.C."/>
            <person name="Ivanova N."/>
            <person name="Pagani I."/>
            <person name="Vannier P."/>
            <person name="Oger P."/>
            <person name="Bartlett D.H."/>
            <person name="Noll K.M."/>
            <person name="Woyke T."/>
            <person name="Jebbar M."/>
        </authorList>
    </citation>
    <scope>NUCLEOTIDE SEQUENCE [LARGE SCALE GENOMIC DNA]</scope>
    <source>
        <strain evidence="5">DSM 14283 / JCM 11233 / KA3</strain>
    </source>
</reference>
<keyword evidence="1 2" id="KW-0238">DNA-binding</keyword>
<dbReference type="PANTHER" id="PTHR43479:SF11">
    <property type="entry name" value="ACREF_ENVCD OPERON REPRESSOR-RELATED"/>
    <property type="match status" value="1"/>
</dbReference>
<organism evidence="4 5">
    <name type="scientific">Marinitoga piezophila (strain DSM 14283 / JCM 11233 / KA3)</name>
    <dbReference type="NCBI Taxonomy" id="443254"/>
    <lineage>
        <taxon>Bacteria</taxon>
        <taxon>Thermotogati</taxon>
        <taxon>Thermotogota</taxon>
        <taxon>Thermotogae</taxon>
        <taxon>Petrotogales</taxon>
        <taxon>Petrotogaceae</taxon>
        <taxon>Marinitoga</taxon>
    </lineage>
</organism>
<feature type="DNA-binding region" description="H-T-H motif" evidence="2">
    <location>
        <begin position="25"/>
        <end position="44"/>
    </location>
</feature>
<gene>
    <name evidence="4" type="ordered locus">Marpi_1525</name>
</gene>
<dbReference type="InterPro" id="IPR050624">
    <property type="entry name" value="HTH-type_Tx_Regulator"/>
</dbReference>
<accession>H2J4A4</accession>
<dbReference type="PANTHER" id="PTHR43479">
    <property type="entry name" value="ACREF/ENVCD OPERON REPRESSOR-RELATED"/>
    <property type="match status" value="1"/>
</dbReference>
<dbReference type="eggNOG" id="COG1309">
    <property type="taxonomic scope" value="Bacteria"/>
</dbReference>
<dbReference type="PRINTS" id="PR00455">
    <property type="entry name" value="HTHTETR"/>
</dbReference>
<dbReference type="InterPro" id="IPR001647">
    <property type="entry name" value="HTH_TetR"/>
</dbReference>
<dbReference type="HOGENOM" id="CLU_069356_1_4_0"/>
<protein>
    <submittedName>
        <fullName evidence="4">Transcriptional regulator</fullName>
    </submittedName>
</protein>
<dbReference type="Gene3D" id="1.10.357.10">
    <property type="entry name" value="Tetracycline Repressor, domain 2"/>
    <property type="match status" value="1"/>
</dbReference>
<proteinExistence type="predicted"/>
<evidence type="ECO:0000313" key="5">
    <source>
        <dbReference type="Proteomes" id="UP000007161"/>
    </source>
</evidence>
<dbReference type="RefSeq" id="WP_014296990.1">
    <property type="nucleotide sequence ID" value="NC_016751.1"/>
</dbReference>
<evidence type="ECO:0000256" key="2">
    <source>
        <dbReference type="PROSITE-ProRule" id="PRU00335"/>
    </source>
</evidence>
<dbReference type="Proteomes" id="UP000007161">
    <property type="component" value="Chromosome"/>
</dbReference>
<reference evidence="5" key="2">
    <citation type="submission" date="2012-01" db="EMBL/GenBank/DDBJ databases">
        <title>Complete sequence of chromosome of Marinitoga piezophila KA3.</title>
        <authorList>
            <person name="Lucas S."/>
            <person name="Han J."/>
            <person name="Lapidus A."/>
            <person name="Cheng J.-F."/>
            <person name="Goodwin L."/>
            <person name="Pitluck S."/>
            <person name="Peters L."/>
            <person name="Mikhailova N."/>
            <person name="Teshima H."/>
            <person name="Detter J.C."/>
            <person name="Han C."/>
            <person name="Tapia R."/>
            <person name="Land M."/>
            <person name="Hauser L."/>
            <person name="Kyrpides N."/>
            <person name="Ivanova N."/>
            <person name="Pagani I."/>
            <person name="Jebbar M."/>
            <person name="Vannier P."/>
            <person name="Oger P."/>
            <person name="Cario A."/>
            <person name="Bartlett D."/>
            <person name="Noll K.M."/>
            <person name="Woyke T."/>
        </authorList>
    </citation>
    <scope>NUCLEOTIDE SEQUENCE [LARGE SCALE GENOMIC DNA]</scope>
    <source>
        <strain evidence="5">DSM 14283 / JCM 11233 / KA3</strain>
    </source>
</reference>
<sequence>MKGVKERIMDAAVELFYKKGFAATGVREIAKKAGVSTSMINYHFGSKMGILKEIMEVLFEKLIEEFKVTNLDGKPLEERIRIAIKALVKSIKNNEKMFRIMLMQIPDEESDLIEYRASKVREIIYSVFKNHFEGFGDEKHFEILGPALSGMIFSHFILKDIIPQVSGIEYPENFYDTYADYIADLYLHGALSIINKNK</sequence>
<dbReference type="STRING" id="443254.Marpi_1525"/>
<dbReference type="Pfam" id="PF00440">
    <property type="entry name" value="TetR_N"/>
    <property type="match status" value="1"/>
</dbReference>
<dbReference type="InterPro" id="IPR009057">
    <property type="entry name" value="Homeodomain-like_sf"/>
</dbReference>
<feature type="domain" description="HTH tetR-type" evidence="3">
    <location>
        <begin position="2"/>
        <end position="62"/>
    </location>
</feature>
<dbReference type="SUPFAM" id="SSF46689">
    <property type="entry name" value="Homeodomain-like"/>
    <property type="match status" value="1"/>
</dbReference>
<evidence type="ECO:0000313" key="4">
    <source>
        <dbReference type="EMBL" id="AEX85919.1"/>
    </source>
</evidence>
<dbReference type="KEGG" id="mpz:Marpi_1525"/>